<reference evidence="1 2" key="1">
    <citation type="journal article" date="2018" name="Biotechnol. Biofuels">
        <title>Integrative visual omics of the white-rot fungus Polyporus brumalis exposes the biotechnological potential of its oxidative enzymes for delignifying raw plant biomass.</title>
        <authorList>
            <person name="Miyauchi S."/>
            <person name="Rancon A."/>
            <person name="Drula E."/>
            <person name="Hage H."/>
            <person name="Chaduli D."/>
            <person name="Favel A."/>
            <person name="Grisel S."/>
            <person name="Henrissat B."/>
            <person name="Herpoel-Gimbert I."/>
            <person name="Ruiz-Duenas F.J."/>
            <person name="Chevret D."/>
            <person name="Hainaut M."/>
            <person name="Lin J."/>
            <person name="Wang M."/>
            <person name="Pangilinan J."/>
            <person name="Lipzen A."/>
            <person name="Lesage-Meessen L."/>
            <person name="Navarro D."/>
            <person name="Riley R."/>
            <person name="Grigoriev I.V."/>
            <person name="Zhou S."/>
            <person name="Raouche S."/>
            <person name="Rosso M.N."/>
        </authorList>
    </citation>
    <scope>NUCLEOTIDE SEQUENCE [LARGE SCALE GENOMIC DNA]</scope>
    <source>
        <strain evidence="1 2">BRFM 1820</strain>
    </source>
</reference>
<keyword evidence="2" id="KW-1185">Reference proteome</keyword>
<dbReference type="AlphaFoldDB" id="A0A371DY48"/>
<protein>
    <submittedName>
        <fullName evidence="1">Uncharacterized protein</fullName>
    </submittedName>
</protein>
<accession>A0A371DY48</accession>
<gene>
    <name evidence="1" type="ORF">OH76DRAFT_41971</name>
</gene>
<dbReference type="Proteomes" id="UP000256964">
    <property type="component" value="Unassembled WGS sequence"/>
</dbReference>
<name>A0A371DY48_9APHY</name>
<sequence>MGSRRKAPIIRKVALAQSCAKEDQRSYARHDVIDKITAKETNTNYSHTRKVAASLPVSGPCNCGYPFVQLHTSANSTFAEPGARDVNVLCSGLRAILGAVVFSKLSSREGQHMHVTPSVWNKALRAPHAAFRRGSCALDDRGAVHTRSSRMSEPVWANPTCRPGPGRCITTIRDMFSCSKSRICNSREIHSAIAPVATSSRTEESERRSVLQTLKVLAPRKLVRHPWTASTQSCGLQSAASFAKLGPPSMACPITTRGLRPGCDL</sequence>
<dbReference type="EMBL" id="KZ857379">
    <property type="protein sequence ID" value="RDX57436.1"/>
    <property type="molecule type" value="Genomic_DNA"/>
</dbReference>
<evidence type="ECO:0000313" key="2">
    <source>
        <dbReference type="Proteomes" id="UP000256964"/>
    </source>
</evidence>
<evidence type="ECO:0000313" key="1">
    <source>
        <dbReference type="EMBL" id="RDX57436.1"/>
    </source>
</evidence>
<proteinExistence type="predicted"/>
<organism evidence="1 2">
    <name type="scientific">Lentinus brumalis</name>
    <dbReference type="NCBI Taxonomy" id="2498619"/>
    <lineage>
        <taxon>Eukaryota</taxon>
        <taxon>Fungi</taxon>
        <taxon>Dikarya</taxon>
        <taxon>Basidiomycota</taxon>
        <taxon>Agaricomycotina</taxon>
        <taxon>Agaricomycetes</taxon>
        <taxon>Polyporales</taxon>
        <taxon>Polyporaceae</taxon>
        <taxon>Lentinus</taxon>
    </lineage>
</organism>